<feature type="domain" description="Protein kinase" evidence="3">
    <location>
        <begin position="869"/>
        <end position="1270"/>
    </location>
</feature>
<feature type="compositionally biased region" description="Pro residues" evidence="1">
    <location>
        <begin position="475"/>
        <end position="486"/>
    </location>
</feature>
<dbReference type="InterPro" id="IPR008271">
    <property type="entry name" value="Ser/Thr_kinase_AS"/>
</dbReference>
<protein>
    <submittedName>
        <fullName evidence="4">Putative receptor-like protein kinase</fullName>
    </submittedName>
</protein>
<dbReference type="GO" id="GO:0004674">
    <property type="term" value="F:protein serine/threonine kinase activity"/>
    <property type="evidence" value="ECO:0007669"/>
    <property type="project" value="TreeGrafter"/>
</dbReference>
<evidence type="ECO:0000256" key="2">
    <source>
        <dbReference type="SAM" id="SignalP"/>
    </source>
</evidence>
<dbReference type="PANTHER" id="PTHR44329">
    <property type="entry name" value="SERINE/THREONINE-PROTEIN KINASE TNNI3K-RELATED"/>
    <property type="match status" value="1"/>
</dbReference>
<keyword evidence="4" id="KW-0675">Receptor</keyword>
<feature type="region of interest" description="Disordered" evidence="1">
    <location>
        <begin position="440"/>
        <end position="530"/>
    </location>
</feature>
<dbReference type="PANTHER" id="PTHR44329:SF289">
    <property type="entry name" value="SERINE_THREONINE-PROTEIN KINASE VIK"/>
    <property type="match status" value="1"/>
</dbReference>
<comment type="caution">
    <text evidence="4">The sequence shown here is derived from an EMBL/GenBank/DDBJ whole genome shotgun (WGS) entry which is preliminary data.</text>
</comment>
<dbReference type="InterPro" id="IPR000719">
    <property type="entry name" value="Prot_kinase_dom"/>
</dbReference>
<dbReference type="SMART" id="SM00220">
    <property type="entry name" value="S_TKc"/>
    <property type="match status" value="1"/>
</dbReference>
<feature type="region of interest" description="Disordered" evidence="1">
    <location>
        <begin position="821"/>
        <end position="850"/>
    </location>
</feature>
<dbReference type="EMBL" id="PGGS01000018">
    <property type="protein sequence ID" value="PNH11939.1"/>
    <property type="molecule type" value="Genomic_DNA"/>
</dbReference>
<feature type="compositionally biased region" description="Polar residues" evidence="1">
    <location>
        <begin position="503"/>
        <end position="514"/>
    </location>
</feature>
<dbReference type="Pfam" id="PF07714">
    <property type="entry name" value="PK_Tyr_Ser-Thr"/>
    <property type="match status" value="1"/>
</dbReference>
<sequence>MLTSGPAVVLAPGQQLSLSSLVLFLVDLWRPLGASPVLPSLALPMLFDVPANASLWLTDVVIVLSAADLGAAMLSICSASGTDAFPYSPGVVVDGGVVRLIDHSSRVQGNNGAGAGGEVRWTNVTLTCLGSRLARAPCAAHPVATVEELTAAMDALLVVAMGPVYLSITADLALPRDGSWKQVQVPYGCLLVLMGDPSLQQQRARRTTLDLGGVDGVWADSSLLPDGRIETVVLRINDVPVQPVGVAHLRDLQLVNVGYSSTPRGWIDLQSIGMQGPFRVAGSFTSDDLESGPAPPLLKLRVLRCTLVVPDPELAFLVRAAAASASGQGVPNLEALFPSDGPQPRLGANPTLEGADGRLTLGFLQIRRLVESYNYTAGLLVLAEARWYGVYDTDVTVSYKLLDDAPPGAELLSYPPLVLPYQELADLNIDINNRASSPPPWVAAADHTGGATAGGPARLPDPDPHPQAPSSLPQAPVPPQPQPPLLPHVGRPQPQPMEGGNDDGSTANGQQPAGNNAIHPGMDAGSQPDSGRPAWLVPVVAVAAAVGGVVVLAAATWGGFALLAARRQQQRRCSSDGIYVKGGGVGEGGTSAQPQEATDAGSIRILLAPEAGAGGGTPGTKRSVAHARDSNPAIVTGTPSSVLPGSSDDSGGLVQLAVRAAVTAAVAAGTRSRVGQLPPLPGRGGGSGAGPEERKGAGWSQEADSAGHSSTRASTAAVANCHELQLALIRAAAAEAEAAAAATGVSALNGEAAPQVAVQAAARAQAQAAVLGLNAVVAPVGSLLSSRGETFGVGSEEGIIVTERNAYFDELRDGIMRVVEPRQEGPQEQQAGRDSAHLRAGPSRRQPGGDAQLSRAINNILAELRDPDLDVRVILGCSSFGVVYAGVWRGLPVAVKTLIVPAAIAAGLGLGSSCDGREGRARKRAVLEAAIYLSLAHPNVVCECGAEPPPSPIPIGLNAATYTYELRPLVQEPPPGPAPDWGSESTSRDGGGGSPSCDEEADGHKLYIVQELCNSGSQRYALAAGMAGSVARGGACRRLALRLALDVALGMAHVHSRRIVHGDLKPDNVLLVSGTRHNDAAHAEGTTMPEALPAAGGGLSDHDPSVAAMAAGGGDEGSSGSGRGAFDTPLTLTAKVADFGLSLPLEEGATHASHRFQGTPLCSAPELVAAGRLSPKADLWSFGLMLLELFYGCTLETMRSVHGTMAVGMQPAELVAGGAQWRRPLHEVLLEEMRGSPHHLFAELAAACLRNDPRLRPSFEEVAALLQPLCDGGGDRTDDNPNCVHARAVGVTTLPGA</sequence>
<evidence type="ECO:0000256" key="1">
    <source>
        <dbReference type="SAM" id="MobiDB-lite"/>
    </source>
</evidence>
<dbReference type="PROSITE" id="PS50011">
    <property type="entry name" value="PROTEIN_KINASE_DOM"/>
    <property type="match status" value="1"/>
</dbReference>
<proteinExistence type="predicted"/>
<feature type="compositionally biased region" description="Low complexity" evidence="1">
    <location>
        <begin position="443"/>
        <end position="457"/>
    </location>
</feature>
<dbReference type="Gene3D" id="1.10.510.10">
    <property type="entry name" value="Transferase(Phosphotransferase) domain 1"/>
    <property type="match status" value="1"/>
</dbReference>
<evidence type="ECO:0000313" key="4">
    <source>
        <dbReference type="EMBL" id="PNH11939.1"/>
    </source>
</evidence>
<organism evidence="4 5">
    <name type="scientific">Tetrabaena socialis</name>
    <dbReference type="NCBI Taxonomy" id="47790"/>
    <lineage>
        <taxon>Eukaryota</taxon>
        <taxon>Viridiplantae</taxon>
        <taxon>Chlorophyta</taxon>
        <taxon>core chlorophytes</taxon>
        <taxon>Chlorophyceae</taxon>
        <taxon>CS clade</taxon>
        <taxon>Chlamydomonadales</taxon>
        <taxon>Tetrabaenaceae</taxon>
        <taxon>Tetrabaena</taxon>
    </lineage>
</organism>
<evidence type="ECO:0000313" key="5">
    <source>
        <dbReference type="Proteomes" id="UP000236333"/>
    </source>
</evidence>
<dbReference type="Pfam" id="PF00069">
    <property type="entry name" value="Pkinase"/>
    <property type="match status" value="1"/>
</dbReference>
<gene>
    <name evidence="4" type="ORF">TSOC_001177</name>
</gene>
<dbReference type="PROSITE" id="PS00108">
    <property type="entry name" value="PROTEIN_KINASE_ST"/>
    <property type="match status" value="1"/>
</dbReference>
<keyword evidence="5" id="KW-1185">Reference proteome</keyword>
<accession>A0A2J8AHE5</accession>
<dbReference type="Gene3D" id="3.30.200.20">
    <property type="entry name" value="Phosphorylase Kinase, domain 1"/>
    <property type="match status" value="1"/>
</dbReference>
<keyword evidence="4" id="KW-0808">Transferase</keyword>
<dbReference type="InterPro" id="IPR001245">
    <property type="entry name" value="Ser-Thr/Tyr_kinase_cat_dom"/>
</dbReference>
<evidence type="ECO:0000259" key="3">
    <source>
        <dbReference type="PROSITE" id="PS50011"/>
    </source>
</evidence>
<dbReference type="InterPro" id="IPR011009">
    <property type="entry name" value="Kinase-like_dom_sf"/>
</dbReference>
<feature type="signal peptide" evidence="2">
    <location>
        <begin position="1"/>
        <end position="34"/>
    </location>
</feature>
<dbReference type="SUPFAM" id="SSF56112">
    <property type="entry name" value="Protein kinase-like (PK-like)"/>
    <property type="match status" value="1"/>
</dbReference>
<keyword evidence="2" id="KW-0732">Signal</keyword>
<feature type="region of interest" description="Disordered" evidence="1">
    <location>
        <begin position="673"/>
        <end position="710"/>
    </location>
</feature>
<reference evidence="4 5" key="1">
    <citation type="journal article" date="2017" name="Mol. Biol. Evol.">
        <title>The 4-celled Tetrabaena socialis nuclear genome reveals the essential components for genetic control of cell number at the origin of multicellularity in the volvocine lineage.</title>
        <authorList>
            <person name="Featherston J."/>
            <person name="Arakaki Y."/>
            <person name="Hanschen E.R."/>
            <person name="Ferris P.J."/>
            <person name="Michod R.E."/>
            <person name="Olson B.J.S.C."/>
            <person name="Nozaki H."/>
            <person name="Durand P.M."/>
        </authorList>
    </citation>
    <scope>NUCLEOTIDE SEQUENCE [LARGE SCALE GENOMIC DNA]</scope>
    <source>
        <strain evidence="4 5">NIES-571</strain>
    </source>
</reference>
<keyword evidence="4" id="KW-0418">Kinase</keyword>
<feature type="region of interest" description="Disordered" evidence="1">
    <location>
        <begin position="969"/>
        <end position="999"/>
    </location>
</feature>
<feature type="chain" id="PRO_5014476443" evidence="2">
    <location>
        <begin position="35"/>
        <end position="1297"/>
    </location>
</feature>
<dbReference type="GO" id="GO:0005524">
    <property type="term" value="F:ATP binding"/>
    <property type="evidence" value="ECO:0007669"/>
    <property type="project" value="InterPro"/>
</dbReference>
<dbReference type="Proteomes" id="UP000236333">
    <property type="component" value="Unassembled WGS sequence"/>
</dbReference>
<name>A0A2J8AHE5_9CHLO</name>
<dbReference type="InterPro" id="IPR051681">
    <property type="entry name" value="Ser/Thr_Kinases-Pseudokinases"/>
</dbReference>